<feature type="compositionally biased region" description="Basic and acidic residues" evidence="1">
    <location>
        <begin position="140"/>
        <end position="155"/>
    </location>
</feature>
<gene>
    <name evidence="2" type="ORF">ASIM_LOCUS13092</name>
</gene>
<proteinExistence type="predicted"/>
<keyword evidence="3" id="KW-1185">Reference proteome</keyword>
<feature type="compositionally biased region" description="Gly residues" evidence="1">
    <location>
        <begin position="125"/>
        <end position="138"/>
    </location>
</feature>
<protein>
    <submittedName>
        <fullName evidence="2 4">Uncharacterized protein</fullName>
    </submittedName>
</protein>
<evidence type="ECO:0000313" key="4">
    <source>
        <dbReference type="WBParaSite" id="ASIM_0001366401-mRNA-1"/>
    </source>
</evidence>
<dbReference type="WBParaSite" id="ASIM_0001366401-mRNA-1">
    <property type="protein sequence ID" value="ASIM_0001366401-mRNA-1"/>
    <property type="gene ID" value="ASIM_0001366401"/>
</dbReference>
<dbReference type="Proteomes" id="UP000267096">
    <property type="component" value="Unassembled WGS sequence"/>
</dbReference>
<dbReference type="EMBL" id="UYRR01031311">
    <property type="protein sequence ID" value="VDK48914.1"/>
    <property type="molecule type" value="Genomic_DNA"/>
</dbReference>
<evidence type="ECO:0000256" key="1">
    <source>
        <dbReference type="SAM" id="MobiDB-lite"/>
    </source>
</evidence>
<evidence type="ECO:0000313" key="2">
    <source>
        <dbReference type="EMBL" id="VDK48914.1"/>
    </source>
</evidence>
<name>A0A0M3JYX0_ANISI</name>
<evidence type="ECO:0000313" key="3">
    <source>
        <dbReference type="Proteomes" id="UP000267096"/>
    </source>
</evidence>
<organism evidence="4">
    <name type="scientific">Anisakis simplex</name>
    <name type="common">Herring worm</name>
    <dbReference type="NCBI Taxonomy" id="6269"/>
    <lineage>
        <taxon>Eukaryota</taxon>
        <taxon>Metazoa</taxon>
        <taxon>Ecdysozoa</taxon>
        <taxon>Nematoda</taxon>
        <taxon>Chromadorea</taxon>
        <taxon>Rhabditida</taxon>
        <taxon>Spirurina</taxon>
        <taxon>Ascaridomorpha</taxon>
        <taxon>Ascaridoidea</taxon>
        <taxon>Anisakidae</taxon>
        <taxon>Anisakis</taxon>
        <taxon>Anisakis simplex complex</taxon>
    </lineage>
</organism>
<feature type="region of interest" description="Disordered" evidence="1">
    <location>
        <begin position="125"/>
        <end position="156"/>
    </location>
</feature>
<feature type="region of interest" description="Disordered" evidence="1">
    <location>
        <begin position="43"/>
        <end position="63"/>
    </location>
</feature>
<accession>A0A0M3JYX0</accession>
<sequence>MFDEREYRRISTENVVSGSSTTKGCKSSSEVVLISYRPLPSDDNGFVPSHHHHPSHGDSHITDASYPLPQDIQTARYSPSHFGEACPEPIGFRHFHQTVYPSAIGIIDEDDAAKVMPPGELGGGADQYGGSAHCGGGSEYKPETTSERPEFDSDGIRILYYRPT</sequence>
<reference evidence="2 3" key="2">
    <citation type="submission" date="2018-11" db="EMBL/GenBank/DDBJ databases">
        <authorList>
            <consortium name="Pathogen Informatics"/>
        </authorList>
    </citation>
    <scope>NUCLEOTIDE SEQUENCE [LARGE SCALE GENOMIC DNA]</scope>
</reference>
<reference evidence="4" key="1">
    <citation type="submission" date="2017-02" db="UniProtKB">
        <authorList>
            <consortium name="WormBaseParasite"/>
        </authorList>
    </citation>
    <scope>IDENTIFICATION</scope>
</reference>
<dbReference type="AlphaFoldDB" id="A0A0M3JYX0"/>